<dbReference type="Gene3D" id="3.40.605.10">
    <property type="entry name" value="Aldehyde Dehydrogenase, Chain A, domain 1"/>
    <property type="match status" value="1"/>
</dbReference>
<dbReference type="RefSeq" id="WP_317545230.1">
    <property type="nucleotide sequence ID" value="NZ_JAWLKB010000024.1"/>
</dbReference>
<proteinExistence type="inferred from homology"/>
<dbReference type="EMBL" id="JAWLKB010000024">
    <property type="protein sequence ID" value="MDV6270806.1"/>
    <property type="molecule type" value="Genomic_DNA"/>
</dbReference>
<feature type="active site" evidence="2">
    <location>
        <position position="248"/>
    </location>
</feature>
<dbReference type="InterPro" id="IPR016161">
    <property type="entry name" value="Ald_DH/histidinol_DH"/>
</dbReference>
<dbReference type="InterPro" id="IPR029510">
    <property type="entry name" value="Ald_DH_CS_GLU"/>
</dbReference>
<dbReference type="InterPro" id="IPR015590">
    <property type="entry name" value="Aldehyde_DH_dom"/>
</dbReference>
<dbReference type="PROSITE" id="PS00070">
    <property type="entry name" value="ALDEHYDE_DEHYDR_CYS"/>
    <property type="match status" value="1"/>
</dbReference>
<evidence type="ECO:0000256" key="4">
    <source>
        <dbReference type="SAM" id="MobiDB-lite"/>
    </source>
</evidence>
<sequence>MTTPLEHFINGQFRPAHGTSTTPLIDPMTEKPSGDAPNGDATDVDRAVAAATAAFPAWSQSTPKTRQLALLRLADAVELHADDLAAAQHRNTGQPVSMIVDEEVAAGADSLRFFAGAARTLEGRSAAEYLEGHTSYIRRESVGVIGQVTPWNYPLLMALWKIGPAIAAGNTVVLKPSETTPESTLCLAAISRGILPDGVFNVVLGEADTGSALVEHPGVAMVSITGSVRAGTSVAAAAAQHHKRAHLELGGNAPAIVFEDADLNKVAESVSAAAYFNAGQDCTAASRVIVHESVHDDLVDALVAIARSTTTGPDAKDPFYGPLNNARQLQAVSTKIAELSEHAVIRIGGHRVGERGYYFAPTVITNVEQSDAIVQDETFGPVLTVQRFTDDKEAIALANDVRYGLAASVWTEQNGRAQRISNALDFGAVWINCHIPLVAEMPHGGFKHSGHGKDLSLYGLEEYTRIKHVMTDHRDAR</sequence>
<gene>
    <name evidence="6" type="ORF">R3Q16_29680</name>
</gene>
<comment type="caution">
    <text evidence="6">The sequence shown here is derived from an EMBL/GenBank/DDBJ whole genome shotgun (WGS) entry which is preliminary data.</text>
</comment>
<organism evidence="6 7">
    <name type="scientific">Rhodococcus globerulus</name>
    <dbReference type="NCBI Taxonomy" id="33008"/>
    <lineage>
        <taxon>Bacteria</taxon>
        <taxon>Bacillati</taxon>
        <taxon>Actinomycetota</taxon>
        <taxon>Actinomycetes</taxon>
        <taxon>Mycobacteriales</taxon>
        <taxon>Nocardiaceae</taxon>
        <taxon>Rhodococcus</taxon>
    </lineage>
</organism>
<accession>A0ABU4C3G6</accession>
<evidence type="ECO:0000259" key="5">
    <source>
        <dbReference type="Pfam" id="PF00171"/>
    </source>
</evidence>
<keyword evidence="7" id="KW-1185">Reference proteome</keyword>
<feature type="region of interest" description="Disordered" evidence="4">
    <location>
        <begin position="1"/>
        <end position="40"/>
    </location>
</feature>
<dbReference type="PANTHER" id="PTHR11699">
    <property type="entry name" value="ALDEHYDE DEHYDROGENASE-RELATED"/>
    <property type="match status" value="1"/>
</dbReference>
<dbReference type="SUPFAM" id="SSF53720">
    <property type="entry name" value="ALDH-like"/>
    <property type="match status" value="1"/>
</dbReference>
<dbReference type="PROSITE" id="PS00687">
    <property type="entry name" value="ALDEHYDE_DEHYDR_GLU"/>
    <property type="match status" value="1"/>
</dbReference>
<evidence type="ECO:0000256" key="2">
    <source>
        <dbReference type="PROSITE-ProRule" id="PRU10007"/>
    </source>
</evidence>
<name>A0ABU4C3G6_RHOGO</name>
<evidence type="ECO:0000256" key="3">
    <source>
        <dbReference type="RuleBase" id="RU003345"/>
    </source>
</evidence>
<reference evidence="6 7" key="1">
    <citation type="submission" date="2023-10" db="EMBL/GenBank/DDBJ databases">
        <title>Development of a sustainable strategy for remediation of hydrocarbon-contaminated territories based on the waste exchange concept.</title>
        <authorList>
            <person name="Krivoruchko A."/>
        </authorList>
    </citation>
    <scope>NUCLEOTIDE SEQUENCE [LARGE SCALE GENOMIC DNA]</scope>
    <source>
        <strain evidence="6 7">IEGM 1203</strain>
    </source>
</reference>
<keyword evidence="1 3" id="KW-0560">Oxidoreductase</keyword>
<dbReference type="InterPro" id="IPR016160">
    <property type="entry name" value="Ald_DH_CS_CYS"/>
</dbReference>
<dbReference type="InterPro" id="IPR016163">
    <property type="entry name" value="Ald_DH_C"/>
</dbReference>
<protein>
    <submittedName>
        <fullName evidence="6">Aminobutyraldehyde dehydrogenase</fullName>
        <ecNumber evidence="6">1.2.1.19</ecNumber>
    </submittedName>
</protein>
<dbReference type="Gene3D" id="3.40.309.10">
    <property type="entry name" value="Aldehyde Dehydrogenase, Chain A, domain 2"/>
    <property type="match status" value="1"/>
</dbReference>
<dbReference type="GO" id="GO:0019145">
    <property type="term" value="F:aminobutyraldehyde dehydrogenase (NAD+) activity"/>
    <property type="evidence" value="ECO:0007669"/>
    <property type="project" value="UniProtKB-EC"/>
</dbReference>
<dbReference type="NCBIfam" id="NF010000">
    <property type="entry name" value="PRK13473.1"/>
    <property type="match status" value="1"/>
</dbReference>
<dbReference type="Proteomes" id="UP001185927">
    <property type="component" value="Unassembled WGS sequence"/>
</dbReference>
<evidence type="ECO:0000313" key="6">
    <source>
        <dbReference type="EMBL" id="MDV6270806.1"/>
    </source>
</evidence>
<dbReference type="EC" id="1.2.1.19" evidence="6"/>
<feature type="domain" description="Aldehyde dehydrogenase" evidence="5">
    <location>
        <begin position="18"/>
        <end position="469"/>
    </location>
</feature>
<dbReference type="InterPro" id="IPR016162">
    <property type="entry name" value="Ald_DH_N"/>
</dbReference>
<dbReference type="Pfam" id="PF00171">
    <property type="entry name" value="Aldedh"/>
    <property type="match status" value="1"/>
</dbReference>
<comment type="similarity">
    <text evidence="3">Belongs to the aldehyde dehydrogenase family.</text>
</comment>
<evidence type="ECO:0000256" key="1">
    <source>
        <dbReference type="ARBA" id="ARBA00023002"/>
    </source>
</evidence>
<evidence type="ECO:0000313" key="7">
    <source>
        <dbReference type="Proteomes" id="UP001185927"/>
    </source>
</evidence>